<evidence type="ECO:0000313" key="8">
    <source>
        <dbReference type="Proteomes" id="UP001166093"/>
    </source>
</evidence>
<name>A0ABS2XZ34_POLSP</name>
<dbReference type="PROSITE" id="PS50892">
    <property type="entry name" value="V_SNARE"/>
    <property type="match status" value="1"/>
</dbReference>
<evidence type="ECO:0000259" key="6">
    <source>
        <dbReference type="PROSITE" id="PS50892"/>
    </source>
</evidence>
<organism evidence="7 8">
    <name type="scientific">Polyodon spathula</name>
    <name type="common">North American paddlefish</name>
    <name type="synonym">Squalus spathula</name>
    <dbReference type="NCBI Taxonomy" id="7913"/>
    <lineage>
        <taxon>Eukaryota</taxon>
        <taxon>Metazoa</taxon>
        <taxon>Chordata</taxon>
        <taxon>Craniata</taxon>
        <taxon>Vertebrata</taxon>
        <taxon>Euteleostomi</taxon>
        <taxon>Actinopterygii</taxon>
        <taxon>Chondrostei</taxon>
        <taxon>Acipenseriformes</taxon>
        <taxon>Polyodontidae</taxon>
        <taxon>Polyodon</taxon>
    </lineage>
</organism>
<proteinExistence type="inferred from homology"/>
<dbReference type="Proteomes" id="UP001166093">
    <property type="component" value="Unassembled WGS sequence"/>
</dbReference>
<accession>A0ABS2XZ34</accession>
<evidence type="ECO:0000256" key="1">
    <source>
        <dbReference type="ARBA" id="ARBA00008025"/>
    </source>
</evidence>
<comment type="similarity">
    <text evidence="1">Belongs to the synaptobrevin family.</text>
</comment>
<evidence type="ECO:0000256" key="2">
    <source>
        <dbReference type="ARBA" id="ARBA00008511"/>
    </source>
</evidence>
<dbReference type="EMBL" id="JAAWVQ010086907">
    <property type="protein sequence ID" value="MBN3279217.1"/>
    <property type="molecule type" value="Genomic_DNA"/>
</dbReference>
<dbReference type="PANTHER" id="PTHR21083:SF0">
    <property type="entry name" value="DYNEIN AXONEMAL ASSEMBLY FACTOR 6"/>
    <property type="match status" value="1"/>
</dbReference>
<dbReference type="Pfam" id="PF00957">
    <property type="entry name" value="Synaptobrevin"/>
    <property type="match status" value="1"/>
</dbReference>
<feature type="domain" description="V-SNARE coiled-coil homology" evidence="6">
    <location>
        <begin position="91"/>
        <end position="151"/>
    </location>
</feature>
<feature type="region of interest" description="Disordered" evidence="5">
    <location>
        <begin position="70"/>
        <end position="94"/>
    </location>
</feature>
<comment type="subcellular location">
    <subcellularLocation>
        <location evidence="3">Endomembrane system</location>
        <topology evidence="3">Single-pass type IV membrane protein</topology>
    </subcellularLocation>
</comment>
<evidence type="ECO:0000256" key="5">
    <source>
        <dbReference type="SAM" id="MobiDB-lite"/>
    </source>
</evidence>
<keyword evidence="4" id="KW-0175">Coiled coil</keyword>
<comment type="similarity">
    <text evidence="2">Belongs to the PIH1 family.</text>
</comment>
<evidence type="ECO:0000313" key="7">
    <source>
        <dbReference type="EMBL" id="MBN3279217.1"/>
    </source>
</evidence>
<protein>
    <submittedName>
        <fullName evidence="7">PIHD3 protein</fullName>
    </submittedName>
</protein>
<comment type="caution">
    <text evidence="7">The sequence shown here is derived from an EMBL/GenBank/DDBJ whole genome shotgun (WGS) entry which is preliminary data.</text>
</comment>
<feature type="non-terminal residue" evidence="7">
    <location>
        <position position="1"/>
    </location>
</feature>
<evidence type="ECO:0000256" key="3">
    <source>
        <dbReference type="ARBA" id="ARBA00046280"/>
    </source>
</evidence>
<dbReference type="InterPro" id="IPR001388">
    <property type="entry name" value="Synaptobrevin-like"/>
</dbReference>
<feature type="region of interest" description="Disordered" evidence="5">
    <location>
        <begin position="193"/>
        <end position="213"/>
    </location>
</feature>
<dbReference type="CDD" id="cd15871">
    <property type="entry name" value="R-SNARE_VAMP7"/>
    <property type="match status" value="1"/>
</dbReference>
<dbReference type="InterPro" id="IPR026697">
    <property type="entry name" value="DNAAF6"/>
</dbReference>
<dbReference type="SUPFAM" id="SSF58038">
    <property type="entry name" value="SNARE fusion complex"/>
    <property type="match status" value="1"/>
</dbReference>
<keyword evidence="8" id="KW-1185">Reference proteome</keyword>
<feature type="non-terminal residue" evidence="7">
    <location>
        <position position="323"/>
    </location>
</feature>
<dbReference type="PROSITE" id="PS00417">
    <property type="entry name" value="SYNAPTOBREVIN"/>
    <property type="match status" value="1"/>
</dbReference>
<dbReference type="PRINTS" id="PR00219">
    <property type="entry name" value="SYNAPTOBREVN"/>
</dbReference>
<gene>
    <name evidence="7" type="primary">Pih1d3</name>
    <name evidence="7" type="ORF">GTO93_0020746</name>
</gene>
<feature type="compositionally biased region" description="Acidic residues" evidence="5">
    <location>
        <begin position="199"/>
        <end position="212"/>
    </location>
</feature>
<dbReference type="PANTHER" id="PTHR21083">
    <property type="entry name" value="TWISTER"/>
    <property type="match status" value="1"/>
</dbReference>
<dbReference type="InterPro" id="IPR042855">
    <property type="entry name" value="V_SNARE_CC"/>
</dbReference>
<evidence type="ECO:0000256" key="4">
    <source>
        <dbReference type="PROSITE-ProRule" id="PRU00290"/>
    </source>
</evidence>
<dbReference type="Gene3D" id="1.20.5.110">
    <property type="match status" value="1"/>
</dbReference>
<reference evidence="7" key="1">
    <citation type="journal article" date="2021" name="Cell">
        <title>Tracing the genetic footprints of vertebrate landing in non-teleost ray-finned fishes.</title>
        <authorList>
            <person name="Bi X."/>
            <person name="Wang K."/>
            <person name="Yang L."/>
            <person name="Pan H."/>
            <person name="Jiang H."/>
            <person name="Wei Q."/>
            <person name="Fang M."/>
            <person name="Yu H."/>
            <person name="Zhu C."/>
            <person name="Cai Y."/>
            <person name="He Y."/>
            <person name="Gan X."/>
            <person name="Zeng H."/>
            <person name="Yu D."/>
            <person name="Zhu Y."/>
            <person name="Jiang H."/>
            <person name="Qiu Q."/>
            <person name="Yang H."/>
            <person name="Zhang Y.E."/>
            <person name="Wang W."/>
            <person name="Zhu M."/>
            <person name="He S."/>
            <person name="Zhang G."/>
        </authorList>
    </citation>
    <scope>NUCLEOTIDE SEQUENCE</scope>
    <source>
        <strain evidence="7">Pddl_001</strain>
    </source>
</reference>
<sequence length="323" mass="35332">MASNSLATGNIAAHEPLKVPVLGPELLSETFGWLLRPCVLCTKGGGGGVCGNAGPCVYFGVVVCSMSGERESGDGGYNSKKHHSDIKGSDRVTETQTQVDELKGIMVRNIDLVAQRGERLELLIDKTESLVDSSVTFKTTSRNLARSMCMKNFKLTIIIAVVSLPASSTASLGPGHIGPAKCETNVPPVVSKNSKDIWSEEEVPEGSELDDTWDPRQQPEYEILFKQKVTTEDVFLGMSRKDPSSACCECMLIKIKLPDTKIADVFLDVKEKFLDLRSPKFKLGLHLPHPVDSKTGKARFISEAHTLEVTLTMQREMDFINFA</sequence>
<dbReference type="Pfam" id="PF18201">
    <property type="entry name" value="PIH1_CS"/>
    <property type="match status" value="1"/>
</dbReference>
<dbReference type="InterPro" id="IPR041442">
    <property type="entry name" value="PIH1D1/2/3_CS-like"/>
</dbReference>